<feature type="compositionally biased region" description="Polar residues" evidence="1">
    <location>
        <begin position="264"/>
        <end position="277"/>
    </location>
</feature>
<evidence type="ECO:0000256" key="2">
    <source>
        <dbReference type="SAM" id="Phobius"/>
    </source>
</evidence>
<keyword evidence="2" id="KW-0812">Transmembrane</keyword>
<keyword evidence="2" id="KW-1133">Transmembrane helix</keyword>
<reference evidence="3" key="1">
    <citation type="journal article" date="2016" name="Genom Data">
        <title>Isolation and complete genome sequencing of Mimivirus bombay, a Giant Virus in sewage of Mumbai, India.</title>
        <authorList>
            <person name="Chatterjee A."/>
            <person name="Ali F."/>
            <person name="Bange D."/>
            <person name="Kondabagil K."/>
        </authorList>
    </citation>
    <scope>NUCLEOTIDE SEQUENCE [LARGE SCALE GENOMIC DNA]</scope>
    <source>
        <strain evidence="3">1</strain>
    </source>
</reference>
<evidence type="ECO:0000313" key="3">
    <source>
        <dbReference type="EMBL" id="AMZ02918.1"/>
    </source>
</evidence>
<feature type="transmembrane region" description="Helical" evidence="2">
    <location>
        <begin position="12"/>
        <end position="36"/>
    </location>
</feature>
<evidence type="ECO:0000256" key="1">
    <source>
        <dbReference type="SAM" id="MobiDB-lite"/>
    </source>
</evidence>
<dbReference type="EMBL" id="KU761889">
    <property type="protein sequence ID" value="AMZ02918.1"/>
    <property type="molecule type" value="Genomic_DNA"/>
</dbReference>
<proteinExistence type="predicted"/>
<feature type="region of interest" description="Disordered" evidence="1">
    <location>
        <begin position="250"/>
        <end position="277"/>
    </location>
</feature>
<keyword evidence="2" id="KW-0472">Membrane</keyword>
<evidence type="ECO:0000313" key="4">
    <source>
        <dbReference type="Proteomes" id="UP000241559"/>
    </source>
</evidence>
<accession>A0A159ZRC6</accession>
<sequence length="413" mass="47189">MNISIESQLINYCLLFFTVVIIPIFYYIYKIVYLYLSHKLRESLINTSARIFKENESFVKQIIFTITDGVGNLRQDIMDHLQYRQTCNSIKYIVDKVFVLIDNISAIYSNTPVENYNYQYCDNITPVQPLGCGAYCPYYQPYDATFNPDCNLNYDTIYNFDFDKDIIKCDNTSECSETNETNKNTSHKLKFEYPKRCRKSRRNSRVFSRNFLKTKKSRENNSKTSTTEPFACTKDETTGMYTIKSNAYDTKNSTETNSDNNSEIVSETNSETNYSTPTTAKVNIDDVLAAMTTVYDKSDFGLNDKIKENVADSLKKMCDSSGNIKVDFDDQKLFKTVFDSVYQGLMTDPSIVDNSGYSSPTNESLNGSLTETLNESLNGSFDNSINNIKETLNKSLMDFIDCPSGSINFSNKN</sequence>
<dbReference type="SMR" id="A0A159ZRC6"/>
<dbReference type="Proteomes" id="UP000241559">
    <property type="component" value="Segment"/>
</dbReference>
<protein>
    <submittedName>
        <fullName evidence="3">Uncharacterized protein</fullName>
    </submittedName>
</protein>
<feature type="compositionally biased region" description="Low complexity" evidence="1">
    <location>
        <begin position="250"/>
        <end position="263"/>
    </location>
</feature>
<organism evidence="3 4">
    <name type="scientific">Mimivirus Bombay</name>
    <dbReference type="NCBI Taxonomy" id="1835008"/>
    <lineage>
        <taxon>Viruses</taxon>
        <taxon>Varidnaviria</taxon>
        <taxon>Bamfordvirae</taxon>
        <taxon>Nucleocytoviricota</taxon>
        <taxon>Megaviricetes</taxon>
        <taxon>Imitervirales</taxon>
        <taxon>Mimiviridae</taxon>
        <taxon>Megamimivirinae</taxon>
        <taxon>Mimivirus</taxon>
        <taxon>Mimivirus bradfordmassiliense</taxon>
    </lineage>
</organism>
<name>A0A159ZRC6_MIMIV</name>